<gene>
    <name evidence="2" type="ORF">D7223_15470</name>
</gene>
<feature type="transmembrane region" description="Helical" evidence="1">
    <location>
        <begin position="68"/>
        <end position="88"/>
    </location>
</feature>
<evidence type="ECO:0000313" key="2">
    <source>
        <dbReference type="EMBL" id="RKN46315.1"/>
    </source>
</evidence>
<keyword evidence="1" id="KW-0812">Transmembrane</keyword>
<evidence type="ECO:0000313" key="3">
    <source>
        <dbReference type="Proteomes" id="UP000281726"/>
    </source>
</evidence>
<accession>A0A3A9ZDT8</accession>
<feature type="transmembrane region" description="Helical" evidence="1">
    <location>
        <begin position="94"/>
        <end position="117"/>
    </location>
</feature>
<protein>
    <submittedName>
        <fullName evidence="2">Uncharacterized protein</fullName>
    </submittedName>
</protein>
<dbReference type="EMBL" id="RBAK01000005">
    <property type="protein sequence ID" value="RKN46315.1"/>
    <property type="molecule type" value="Genomic_DNA"/>
</dbReference>
<dbReference type="AlphaFoldDB" id="A0A3A9ZDT8"/>
<organism evidence="2 3">
    <name type="scientific">Micromonospora endolithica</name>
    <dbReference type="NCBI Taxonomy" id="230091"/>
    <lineage>
        <taxon>Bacteria</taxon>
        <taxon>Bacillati</taxon>
        <taxon>Actinomycetota</taxon>
        <taxon>Actinomycetes</taxon>
        <taxon>Micromonosporales</taxon>
        <taxon>Micromonosporaceae</taxon>
        <taxon>Micromonospora</taxon>
    </lineage>
</organism>
<reference evidence="2 3" key="1">
    <citation type="journal article" date="2004" name="Syst. Appl. Microbiol.">
        <title>Cryptoendolithic actinomycetes from antarctic sandstone rock samples: Micromonospora endolithica sp. nov. and two isolates related to Micromonospora coerulea Jensen 1932.</title>
        <authorList>
            <person name="Hirsch P."/>
            <person name="Mevs U."/>
            <person name="Kroppenstedt R.M."/>
            <person name="Schumann P."/>
            <person name="Stackebrandt E."/>
        </authorList>
    </citation>
    <scope>NUCLEOTIDE SEQUENCE [LARGE SCALE GENOMIC DNA]</scope>
    <source>
        <strain evidence="2 3">JCM 12677</strain>
    </source>
</reference>
<dbReference type="Proteomes" id="UP000281726">
    <property type="component" value="Unassembled WGS sequence"/>
</dbReference>
<proteinExistence type="predicted"/>
<keyword evidence="1" id="KW-1133">Transmembrane helix</keyword>
<dbReference type="RefSeq" id="WP_120729096.1">
    <property type="nucleotide sequence ID" value="NZ_RBAK01000005.1"/>
</dbReference>
<comment type="caution">
    <text evidence="2">The sequence shown here is derived from an EMBL/GenBank/DDBJ whole genome shotgun (WGS) entry which is preliminary data.</text>
</comment>
<evidence type="ECO:0000256" key="1">
    <source>
        <dbReference type="SAM" id="Phobius"/>
    </source>
</evidence>
<keyword evidence="3" id="KW-1185">Reference proteome</keyword>
<keyword evidence="1" id="KW-0472">Membrane</keyword>
<name>A0A3A9ZDT8_9ACTN</name>
<sequence>MRLRPLLLAAAAGLAAAHVLGILAGDPLLRYAEILALLLLLGHALLGELPAPRWVVPTGDGDRRHLGTAVSLPVALGLAAVGLAAVLVRRGRRSAATGAVLLAVTALAYVDTALAAVPLPVYVGHESAVLTGAARLSSGVSSPLPALTAATELAADTLDHAV</sequence>